<organism evidence="11 12">
    <name type="scientific">Brassica carinata</name>
    <name type="common">Ethiopian mustard</name>
    <name type="synonym">Abyssinian cabbage</name>
    <dbReference type="NCBI Taxonomy" id="52824"/>
    <lineage>
        <taxon>Eukaryota</taxon>
        <taxon>Viridiplantae</taxon>
        <taxon>Streptophyta</taxon>
        <taxon>Embryophyta</taxon>
        <taxon>Tracheophyta</taxon>
        <taxon>Spermatophyta</taxon>
        <taxon>Magnoliopsida</taxon>
        <taxon>eudicotyledons</taxon>
        <taxon>Gunneridae</taxon>
        <taxon>Pentapetalae</taxon>
        <taxon>rosids</taxon>
        <taxon>malvids</taxon>
        <taxon>Brassicales</taxon>
        <taxon>Brassicaceae</taxon>
        <taxon>Brassiceae</taxon>
        <taxon>Brassica</taxon>
    </lineage>
</organism>
<dbReference type="GO" id="GO:0000118">
    <property type="term" value="C:histone deacetylase complex"/>
    <property type="evidence" value="ECO:0007669"/>
    <property type="project" value="TreeGrafter"/>
</dbReference>
<dbReference type="Proteomes" id="UP000886595">
    <property type="component" value="Unassembled WGS sequence"/>
</dbReference>
<dbReference type="GO" id="GO:0141221">
    <property type="term" value="F:histone deacetylase activity, hydrolytic mechanism"/>
    <property type="evidence" value="ECO:0007669"/>
    <property type="project" value="UniProtKB-EC"/>
</dbReference>
<protein>
    <recommendedName>
        <fullName evidence="3">histone deacetylase</fullName>
        <ecNumber evidence="3">3.5.1.98</ecNumber>
    </recommendedName>
</protein>
<dbReference type="GO" id="GO:0040029">
    <property type="term" value="P:epigenetic regulation of gene expression"/>
    <property type="evidence" value="ECO:0007669"/>
    <property type="project" value="TreeGrafter"/>
</dbReference>
<dbReference type="PANTHER" id="PTHR10625">
    <property type="entry name" value="HISTONE DEACETYLASE HDAC1-RELATED"/>
    <property type="match status" value="1"/>
</dbReference>
<accession>A0A8X7P8P2</accession>
<comment type="similarity">
    <text evidence="2">Belongs to the histone deacetylase family. HD type 2 subfamily.</text>
</comment>
<evidence type="ECO:0000256" key="9">
    <source>
        <dbReference type="ARBA" id="ARBA00023242"/>
    </source>
</evidence>
<comment type="caution">
    <text evidence="11">The sequence shown here is derived from an EMBL/GenBank/DDBJ whole genome shotgun (WGS) entry which is preliminary data.</text>
</comment>
<dbReference type="Pfam" id="PF00850">
    <property type="entry name" value="Hist_deacetyl"/>
    <property type="match status" value="1"/>
</dbReference>
<dbReference type="EC" id="3.5.1.98" evidence="3"/>
<name>A0A8X7P8P2_BRACI</name>
<reference evidence="11 12" key="1">
    <citation type="submission" date="2020-02" db="EMBL/GenBank/DDBJ databases">
        <authorList>
            <person name="Ma Q."/>
            <person name="Huang Y."/>
            <person name="Song X."/>
            <person name="Pei D."/>
        </authorList>
    </citation>
    <scope>NUCLEOTIDE SEQUENCE [LARGE SCALE GENOMIC DNA]</scope>
    <source>
        <strain evidence="11">Sxm20200214</strain>
        <tissue evidence="11">Leaf</tissue>
    </source>
</reference>
<dbReference type="EMBL" id="JAAMPC010000017">
    <property type="protein sequence ID" value="KAG2246650.1"/>
    <property type="molecule type" value="Genomic_DNA"/>
</dbReference>
<dbReference type="PANTHER" id="PTHR10625:SF5">
    <property type="entry name" value="HISTONE DEACETYLASE"/>
    <property type="match status" value="1"/>
</dbReference>
<comment type="subcellular location">
    <subcellularLocation>
        <location evidence="1">Nucleus</location>
    </subcellularLocation>
</comment>
<evidence type="ECO:0000256" key="5">
    <source>
        <dbReference type="ARBA" id="ARBA00022801"/>
    </source>
</evidence>
<dbReference type="GO" id="GO:0005737">
    <property type="term" value="C:cytoplasm"/>
    <property type="evidence" value="ECO:0007669"/>
    <property type="project" value="TreeGrafter"/>
</dbReference>
<dbReference type="InterPro" id="IPR037138">
    <property type="entry name" value="His_deacetylse_dom_sf"/>
</dbReference>
<dbReference type="AlphaFoldDB" id="A0A8X7P8P2"/>
<evidence type="ECO:0000259" key="10">
    <source>
        <dbReference type="Pfam" id="PF00850"/>
    </source>
</evidence>
<feature type="domain" description="Histone deacetylase" evidence="10">
    <location>
        <begin position="16"/>
        <end position="65"/>
    </location>
</feature>
<dbReference type="OrthoDB" id="10477772at2759"/>
<dbReference type="InterPro" id="IPR023696">
    <property type="entry name" value="Ureohydrolase_dom_sf"/>
</dbReference>
<gene>
    <name evidence="11" type="ORF">Bca52824_086278</name>
</gene>
<evidence type="ECO:0000256" key="4">
    <source>
        <dbReference type="ARBA" id="ARBA00022491"/>
    </source>
</evidence>
<keyword evidence="5" id="KW-0378">Hydrolase</keyword>
<evidence type="ECO:0000256" key="7">
    <source>
        <dbReference type="ARBA" id="ARBA00023015"/>
    </source>
</evidence>
<evidence type="ECO:0000313" key="11">
    <source>
        <dbReference type="EMBL" id="KAG2246650.1"/>
    </source>
</evidence>
<keyword evidence="12" id="KW-1185">Reference proteome</keyword>
<proteinExistence type="inferred from homology"/>
<evidence type="ECO:0000256" key="1">
    <source>
        <dbReference type="ARBA" id="ARBA00004123"/>
    </source>
</evidence>
<dbReference type="Gene3D" id="3.40.800.20">
    <property type="entry name" value="Histone deacetylase domain"/>
    <property type="match status" value="1"/>
</dbReference>
<keyword evidence="6" id="KW-0156">Chromatin regulator</keyword>
<evidence type="ECO:0000256" key="2">
    <source>
        <dbReference type="ARBA" id="ARBA00007738"/>
    </source>
</evidence>
<sequence length="272" mass="29923">MSIMEMELMRYSSKTNLHEGGNFYPGTGAADEVGTNGGEGYCVNVPWSCGGVGDNVYIYAFQHVTPAGYSRMTQMLGDLRGGKMLVILEGGKSGEKEASSGPYIVKMESKEAFVQLFILRADIIDFYTNGVTCELKSLLEPRQKLPIQQLHIKRNSWSKQSGVQQDIGMDELINKNNASGLGNQINNVMVLYFQVAYADLSLLPTKYALWNLFHQVLSNTEDIQSSAVDLLTYTSQAGLFESHTRFTVLNDVDETGNEPMSSLSLTKGGEQG</sequence>
<evidence type="ECO:0000256" key="3">
    <source>
        <dbReference type="ARBA" id="ARBA00012111"/>
    </source>
</evidence>
<dbReference type="SUPFAM" id="SSF52768">
    <property type="entry name" value="Arginase/deacetylase"/>
    <property type="match status" value="1"/>
</dbReference>
<evidence type="ECO:0000256" key="8">
    <source>
        <dbReference type="ARBA" id="ARBA00023163"/>
    </source>
</evidence>
<evidence type="ECO:0000256" key="6">
    <source>
        <dbReference type="ARBA" id="ARBA00022853"/>
    </source>
</evidence>
<keyword evidence="8" id="KW-0804">Transcription</keyword>
<evidence type="ECO:0000313" key="12">
    <source>
        <dbReference type="Proteomes" id="UP000886595"/>
    </source>
</evidence>
<dbReference type="InterPro" id="IPR023801">
    <property type="entry name" value="His_deacetylse_dom"/>
</dbReference>
<keyword evidence="9" id="KW-0539">Nucleus</keyword>
<keyword evidence="7" id="KW-0805">Transcription regulation</keyword>
<keyword evidence="4" id="KW-0678">Repressor</keyword>